<keyword evidence="3" id="KW-0804">Transcription</keyword>
<evidence type="ECO:0000313" key="6">
    <source>
        <dbReference type="Proteomes" id="UP000680304"/>
    </source>
</evidence>
<comment type="caution">
    <text evidence="5">The sequence shown here is derived from an EMBL/GenBank/DDBJ whole genome shotgun (WGS) entry which is preliminary data.</text>
</comment>
<dbReference type="PROSITE" id="PS01124">
    <property type="entry name" value="HTH_ARAC_FAMILY_2"/>
    <property type="match status" value="1"/>
</dbReference>
<dbReference type="Proteomes" id="UP000680304">
    <property type="component" value="Unassembled WGS sequence"/>
</dbReference>
<dbReference type="SUPFAM" id="SSF46689">
    <property type="entry name" value="Homeodomain-like"/>
    <property type="match status" value="2"/>
</dbReference>
<dbReference type="SMART" id="SM00342">
    <property type="entry name" value="HTH_ARAC"/>
    <property type="match status" value="1"/>
</dbReference>
<dbReference type="Gene3D" id="2.60.120.10">
    <property type="entry name" value="Jelly Rolls"/>
    <property type="match status" value="1"/>
</dbReference>
<feature type="domain" description="HTH araC/xylS-type" evidence="4">
    <location>
        <begin position="178"/>
        <end position="276"/>
    </location>
</feature>
<dbReference type="InterPro" id="IPR037923">
    <property type="entry name" value="HTH-like"/>
</dbReference>
<reference evidence="5 6" key="1">
    <citation type="submission" date="2021-04" db="EMBL/GenBank/DDBJ databases">
        <title>Draft genome sequence of Paenibacillus cisolokensis, LC2-13A.</title>
        <authorList>
            <person name="Uke A."/>
            <person name="Chhe C."/>
            <person name="Baramee S."/>
            <person name="Kosugi A."/>
        </authorList>
    </citation>
    <scope>NUCLEOTIDE SEQUENCE [LARGE SCALE GENOMIC DNA]</scope>
    <source>
        <strain evidence="5 6">LC2-13A</strain>
    </source>
</reference>
<dbReference type="InterPro" id="IPR014710">
    <property type="entry name" value="RmlC-like_jellyroll"/>
</dbReference>
<keyword evidence="6" id="KW-1185">Reference proteome</keyword>
<dbReference type="Pfam" id="PF02311">
    <property type="entry name" value="AraC_binding"/>
    <property type="match status" value="1"/>
</dbReference>
<evidence type="ECO:0000259" key="4">
    <source>
        <dbReference type="PROSITE" id="PS01124"/>
    </source>
</evidence>
<name>A0ABQ4N716_9BACL</name>
<keyword evidence="1" id="KW-0805">Transcription regulation</keyword>
<dbReference type="RefSeq" id="WP_213528936.1">
    <property type="nucleotide sequence ID" value="NZ_BOVJ01000076.1"/>
</dbReference>
<dbReference type="PANTHER" id="PTHR43280">
    <property type="entry name" value="ARAC-FAMILY TRANSCRIPTIONAL REGULATOR"/>
    <property type="match status" value="1"/>
</dbReference>
<protein>
    <submittedName>
        <fullName evidence="5">AraC family transcriptional regulator</fullName>
    </submittedName>
</protein>
<proteinExistence type="predicted"/>
<evidence type="ECO:0000313" key="5">
    <source>
        <dbReference type="EMBL" id="GIQ63988.1"/>
    </source>
</evidence>
<gene>
    <name evidence="5" type="ORF">PACILC2_25560</name>
</gene>
<evidence type="ECO:0000256" key="3">
    <source>
        <dbReference type="ARBA" id="ARBA00023163"/>
    </source>
</evidence>
<evidence type="ECO:0000256" key="2">
    <source>
        <dbReference type="ARBA" id="ARBA00023125"/>
    </source>
</evidence>
<accession>A0ABQ4N716</accession>
<dbReference type="PROSITE" id="PS00041">
    <property type="entry name" value="HTH_ARAC_FAMILY_1"/>
    <property type="match status" value="1"/>
</dbReference>
<dbReference type="SUPFAM" id="SSF51215">
    <property type="entry name" value="Regulatory protein AraC"/>
    <property type="match status" value="1"/>
</dbReference>
<dbReference type="InterPro" id="IPR018060">
    <property type="entry name" value="HTH_AraC"/>
</dbReference>
<organism evidence="5 6">
    <name type="scientific">Paenibacillus cisolokensis</name>
    <dbReference type="NCBI Taxonomy" id="1658519"/>
    <lineage>
        <taxon>Bacteria</taxon>
        <taxon>Bacillati</taxon>
        <taxon>Bacillota</taxon>
        <taxon>Bacilli</taxon>
        <taxon>Bacillales</taxon>
        <taxon>Paenibacillaceae</taxon>
        <taxon>Paenibacillus</taxon>
    </lineage>
</organism>
<keyword evidence="2" id="KW-0238">DNA-binding</keyword>
<dbReference type="PANTHER" id="PTHR43280:SF2">
    <property type="entry name" value="HTH-TYPE TRANSCRIPTIONAL REGULATOR EXSA"/>
    <property type="match status" value="1"/>
</dbReference>
<dbReference type="EMBL" id="BOVJ01000076">
    <property type="protein sequence ID" value="GIQ63988.1"/>
    <property type="molecule type" value="Genomic_DNA"/>
</dbReference>
<evidence type="ECO:0000256" key="1">
    <source>
        <dbReference type="ARBA" id="ARBA00023015"/>
    </source>
</evidence>
<dbReference type="Pfam" id="PF12833">
    <property type="entry name" value="HTH_18"/>
    <property type="match status" value="1"/>
</dbReference>
<dbReference type="Gene3D" id="1.10.10.60">
    <property type="entry name" value="Homeodomain-like"/>
    <property type="match status" value="2"/>
</dbReference>
<dbReference type="InterPro" id="IPR003313">
    <property type="entry name" value="AraC-bd"/>
</dbReference>
<dbReference type="InterPro" id="IPR018062">
    <property type="entry name" value="HTH_AraC-typ_CS"/>
</dbReference>
<sequence>MEPQRLTNEQYLGEDFPLRLYNQTVSGPVALHWHEFYELCYVYGGAGSHTVNGRAVPLSEGSLFLLTPADFHSVSPSPDRPLQLYNAVFGEQLLSDELRPLLFRDYAGGTVTVAEDAREAVAEEFRLLQAELSGRQPGYRLMARGALERILLMLARLRSLEEGGGSGREETPQPEHIRRALVFIHHRFREPLSLRDAAAQAGLAPNYFSECFRKAAGVPFQQYLQELRLSFACSLLRGSPLPVTDICYASGFRTLSHFERAYKRKYGHSPREARMAGK</sequence>
<dbReference type="InterPro" id="IPR009057">
    <property type="entry name" value="Homeodomain-like_sf"/>
</dbReference>